<dbReference type="EMBL" id="JAARQN010000007">
    <property type="protein sequence ID" value="MBC1457928.1"/>
    <property type="molecule type" value="Genomic_DNA"/>
</dbReference>
<dbReference type="InterPro" id="IPR001927">
    <property type="entry name" value="Na/Gal_symport"/>
</dbReference>
<organism evidence="2 3">
    <name type="scientific">Listeria newyorkensis</name>
    <dbReference type="NCBI Taxonomy" id="1497681"/>
    <lineage>
        <taxon>Bacteria</taxon>
        <taxon>Bacillati</taxon>
        <taxon>Bacillota</taxon>
        <taxon>Bacilli</taxon>
        <taxon>Bacillales</taxon>
        <taxon>Listeriaceae</taxon>
        <taxon>Listeria</taxon>
    </lineage>
</organism>
<dbReference type="RefSeq" id="WP_185389179.1">
    <property type="nucleotide sequence ID" value="NZ_JAARQN010000007.1"/>
</dbReference>
<dbReference type="NCBIfam" id="TIGR00792">
    <property type="entry name" value="gph"/>
    <property type="match status" value="1"/>
</dbReference>
<feature type="transmembrane region" description="Helical" evidence="1">
    <location>
        <begin position="40"/>
        <end position="60"/>
    </location>
</feature>
<dbReference type="InterPro" id="IPR036259">
    <property type="entry name" value="MFS_trans_sf"/>
</dbReference>
<feature type="transmembrane region" description="Helical" evidence="1">
    <location>
        <begin position="81"/>
        <end position="98"/>
    </location>
</feature>
<gene>
    <name evidence="2" type="ORF">HB850_09165</name>
</gene>
<dbReference type="AlphaFoldDB" id="A0A841YX96"/>
<feature type="transmembrane region" description="Helical" evidence="1">
    <location>
        <begin position="182"/>
        <end position="201"/>
    </location>
</feature>
<feature type="transmembrane region" description="Helical" evidence="1">
    <location>
        <begin position="268"/>
        <end position="288"/>
    </location>
</feature>
<keyword evidence="1" id="KW-1133">Transmembrane helix</keyword>
<feature type="transmembrane region" description="Helical" evidence="1">
    <location>
        <begin position="12"/>
        <end position="34"/>
    </location>
</feature>
<feature type="transmembrane region" description="Helical" evidence="1">
    <location>
        <begin position="232"/>
        <end position="248"/>
    </location>
</feature>
<evidence type="ECO:0000256" key="1">
    <source>
        <dbReference type="SAM" id="Phobius"/>
    </source>
</evidence>
<dbReference type="PANTHER" id="PTHR11328">
    <property type="entry name" value="MAJOR FACILITATOR SUPERFAMILY DOMAIN-CONTAINING PROTEIN"/>
    <property type="match status" value="1"/>
</dbReference>
<dbReference type="GO" id="GO:0006814">
    <property type="term" value="P:sodium ion transport"/>
    <property type="evidence" value="ECO:0007669"/>
    <property type="project" value="InterPro"/>
</dbReference>
<sequence>MFDKQTSWKERISYGLSDTASNFVFAMISTYLIYFYTDVFGIGAATVGTLFLVTRCIDAFDGPVFGILIDRTNTRWGKSRPYFLWLAIPLAVVFVLTFTTPDLSLTGKIVYAYITYMMLSFLYSAINVPVTSILPSLSSSPKERTVIVTVRMIFAAIGSAVVSICVLPMVDLLGQGDKQKGFFWTVVILAIFAAIFFFIAFKNVREKVGSISDKEKIEFKDLLLVMRKNKPWIAMVIFAFIYFLVFTIKMQSTMYYMTYNFGRPDLAAAILGVSTLSIVATICVPKLASIFTKRAMMLVGLGIFGLGQVVVWISSGNDSVVLLFTGAIVGVLGLGLIQPVLFTMVADTVDYGEWKTGIRAQGFLSSAPTMGVKIGMGVGGAISGWLLSAGGYVPNQTQSASALMAIEWSYIWVPIIGVILAAGVMMFYNLDKVSDVMTQELEARKHVKEEM</sequence>
<feature type="transmembrane region" description="Helical" evidence="1">
    <location>
        <begin position="110"/>
        <end position="134"/>
    </location>
</feature>
<proteinExistence type="predicted"/>
<dbReference type="InterPro" id="IPR039672">
    <property type="entry name" value="MFS_2"/>
</dbReference>
<keyword evidence="1" id="KW-0472">Membrane</keyword>
<keyword evidence="1" id="KW-0812">Transmembrane</keyword>
<feature type="transmembrane region" description="Helical" evidence="1">
    <location>
        <begin position="320"/>
        <end position="342"/>
    </location>
</feature>
<reference evidence="2 3" key="1">
    <citation type="submission" date="2020-03" db="EMBL/GenBank/DDBJ databases">
        <title>Soil Listeria distribution.</title>
        <authorList>
            <person name="Liao J."/>
            <person name="Wiedmann M."/>
        </authorList>
    </citation>
    <scope>NUCLEOTIDE SEQUENCE [LARGE SCALE GENOMIC DNA]</scope>
    <source>
        <strain evidence="2 3">FSL L7-1614</strain>
    </source>
</reference>
<dbReference type="Pfam" id="PF13347">
    <property type="entry name" value="MFS_2"/>
    <property type="match status" value="1"/>
</dbReference>
<comment type="caution">
    <text evidence="2">The sequence shown here is derived from an EMBL/GenBank/DDBJ whole genome shotgun (WGS) entry which is preliminary data.</text>
</comment>
<dbReference type="SUPFAM" id="SSF103473">
    <property type="entry name" value="MFS general substrate transporter"/>
    <property type="match status" value="1"/>
</dbReference>
<feature type="transmembrane region" description="Helical" evidence="1">
    <location>
        <begin position="295"/>
        <end position="314"/>
    </location>
</feature>
<feature type="transmembrane region" description="Helical" evidence="1">
    <location>
        <begin position="408"/>
        <end position="428"/>
    </location>
</feature>
<accession>A0A841YX96</accession>
<evidence type="ECO:0000313" key="3">
    <source>
        <dbReference type="Proteomes" id="UP000569903"/>
    </source>
</evidence>
<dbReference type="GO" id="GO:0015293">
    <property type="term" value="F:symporter activity"/>
    <property type="evidence" value="ECO:0007669"/>
    <property type="project" value="InterPro"/>
</dbReference>
<dbReference type="PANTHER" id="PTHR11328:SF24">
    <property type="entry name" value="MAJOR FACILITATOR SUPERFAMILY (MFS) PROFILE DOMAIN-CONTAINING PROTEIN"/>
    <property type="match status" value="1"/>
</dbReference>
<dbReference type="CDD" id="cd17332">
    <property type="entry name" value="MFS_MelB_like"/>
    <property type="match status" value="1"/>
</dbReference>
<name>A0A841YX96_9LIST</name>
<dbReference type="GO" id="GO:0008643">
    <property type="term" value="P:carbohydrate transport"/>
    <property type="evidence" value="ECO:0007669"/>
    <property type="project" value="InterPro"/>
</dbReference>
<dbReference type="Proteomes" id="UP000569903">
    <property type="component" value="Unassembled WGS sequence"/>
</dbReference>
<protein>
    <submittedName>
        <fullName evidence="2">MFS transporter</fullName>
    </submittedName>
</protein>
<feature type="transmembrane region" description="Helical" evidence="1">
    <location>
        <begin position="146"/>
        <end position="170"/>
    </location>
</feature>
<dbReference type="Gene3D" id="1.20.1250.20">
    <property type="entry name" value="MFS general substrate transporter like domains"/>
    <property type="match status" value="2"/>
</dbReference>
<dbReference type="GO" id="GO:0005886">
    <property type="term" value="C:plasma membrane"/>
    <property type="evidence" value="ECO:0007669"/>
    <property type="project" value="TreeGrafter"/>
</dbReference>
<feature type="transmembrane region" description="Helical" evidence="1">
    <location>
        <begin position="363"/>
        <end position="388"/>
    </location>
</feature>
<evidence type="ECO:0000313" key="2">
    <source>
        <dbReference type="EMBL" id="MBC1457928.1"/>
    </source>
</evidence>